<evidence type="ECO:0000313" key="3">
    <source>
        <dbReference type="WBParaSite" id="BPAG_0000562701-mRNA-1"/>
    </source>
</evidence>
<evidence type="ECO:0000313" key="1">
    <source>
        <dbReference type="EMBL" id="VDN86776.1"/>
    </source>
</evidence>
<dbReference type="EMBL" id="UZAD01004094">
    <property type="protein sequence ID" value="VDN86776.1"/>
    <property type="molecule type" value="Genomic_DNA"/>
</dbReference>
<dbReference type="AlphaFoldDB" id="A0A0N4TBP0"/>
<reference evidence="1 2" key="2">
    <citation type="submission" date="2018-11" db="EMBL/GenBank/DDBJ databases">
        <authorList>
            <consortium name="Pathogen Informatics"/>
        </authorList>
    </citation>
    <scope>NUCLEOTIDE SEQUENCE [LARGE SCALE GENOMIC DNA]</scope>
</reference>
<protein>
    <submittedName>
        <fullName evidence="3">Ig-like domain-containing protein</fullName>
    </submittedName>
</protein>
<reference evidence="3" key="1">
    <citation type="submission" date="2017-02" db="UniProtKB">
        <authorList>
            <consortium name="WormBaseParasite"/>
        </authorList>
    </citation>
    <scope>IDENTIFICATION</scope>
</reference>
<sequence length="68" mass="7266">MQILFKQLFVVHLSPSATTLSNSSINDGSSLIFDGPTITLPSGDKTTIICEPTVAGDTDNRPTLKVNF</sequence>
<evidence type="ECO:0000313" key="2">
    <source>
        <dbReference type="Proteomes" id="UP000278627"/>
    </source>
</evidence>
<gene>
    <name evidence="1" type="ORF">BPAG_LOCUS5590</name>
</gene>
<dbReference type="WBParaSite" id="BPAG_0000562701-mRNA-1">
    <property type="protein sequence ID" value="BPAG_0000562701-mRNA-1"/>
    <property type="gene ID" value="BPAG_0000562701"/>
</dbReference>
<accession>A0A0N4TBP0</accession>
<proteinExistence type="predicted"/>
<organism evidence="3">
    <name type="scientific">Brugia pahangi</name>
    <name type="common">Filarial nematode worm</name>
    <dbReference type="NCBI Taxonomy" id="6280"/>
    <lineage>
        <taxon>Eukaryota</taxon>
        <taxon>Metazoa</taxon>
        <taxon>Ecdysozoa</taxon>
        <taxon>Nematoda</taxon>
        <taxon>Chromadorea</taxon>
        <taxon>Rhabditida</taxon>
        <taxon>Spirurina</taxon>
        <taxon>Spiruromorpha</taxon>
        <taxon>Filarioidea</taxon>
        <taxon>Onchocercidae</taxon>
        <taxon>Brugia</taxon>
    </lineage>
</organism>
<dbReference type="Proteomes" id="UP000278627">
    <property type="component" value="Unassembled WGS sequence"/>
</dbReference>
<dbReference type="STRING" id="6280.A0A0N4TBP0"/>
<keyword evidence="2" id="KW-1185">Reference proteome</keyword>
<name>A0A0N4TBP0_BRUPA</name>